<gene>
    <name evidence="2" type="ORF">M413DRAFT_31063</name>
</gene>
<name>A0A0C3C120_HEBCY</name>
<dbReference type="Proteomes" id="UP000053424">
    <property type="component" value="Unassembled WGS sequence"/>
</dbReference>
<dbReference type="OrthoDB" id="2662502at2759"/>
<evidence type="ECO:0000256" key="1">
    <source>
        <dbReference type="SAM" id="MobiDB-lite"/>
    </source>
</evidence>
<dbReference type="InterPro" id="IPR046521">
    <property type="entry name" value="DUF6698"/>
</dbReference>
<dbReference type="AlphaFoldDB" id="A0A0C3C120"/>
<dbReference type="EMBL" id="KN831798">
    <property type="protein sequence ID" value="KIM37371.1"/>
    <property type="molecule type" value="Genomic_DNA"/>
</dbReference>
<feature type="compositionally biased region" description="Basic and acidic residues" evidence="1">
    <location>
        <begin position="354"/>
        <end position="363"/>
    </location>
</feature>
<protein>
    <submittedName>
        <fullName evidence="2">Uncharacterized protein</fullName>
    </submittedName>
</protein>
<dbReference type="Pfam" id="PF20414">
    <property type="entry name" value="DUF6698"/>
    <property type="match status" value="1"/>
</dbReference>
<reference evidence="3" key="2">
    <citation type="submission" date="2015-01" db="EMBL/GenBank/DDBJ databases">
        <title>Evolutionary Origins and Diversification of the Mycorrhizal Mutualists.</title>
        <authorList>
            <consortium name="DOE Joint Genome Institute"/>
            <consortium name="Mycorrhizal Genomics Consortium"/>
            <person name="Kohler A."/>
            <person name="Kuo A."/>
            <person name="Nagy L.G."/>
            <person name="Floudas D."/>
            <person name="Copeland A."/>
            <person name="Barry K.W."/>
            <person name="Cichocki N."/>
            <person name="Veneault-Fourrey C."/>
            <person name="LaButti K."/>
            <person name="Lindquist E.A."/>
            <person name="Lipzen A."/>
            <person name="Lundell T."/>
            <person name="Morin E."/>
            <person name="Murat C."/>
            <person name="Riley R."/>
            <person name="Ohm R."/>
            <person name="Sun H."/>
            <person name="Tunlid A."/>
            <person name="Henrissat B."/>
            <person name="Grigoriev I.V."/>
            <person name="Hibbett D.S."/>
            <person name="Martin F."/>
        </authorList>
    </citation>
    <scope>NUCLEOTIDE SEQUENCE [LARGE SCALE GENOMIC DNA]</scope>
    <source>
        <strain evidence="3">h7</strain>
    </source>
</reference>
<keyword evidence="3" id="KW-1185">Reference proteome</keyword>
<reference evidence="2 3" key="1">
    <citation type="submission" date="2014-04" db="EMBL/GenBank/DDBJ databases">
        <authorList>
            <consortium name="DOE Joint Genome Institute"/>
            <person name="Kuo A."/>
            <person name="Gay G."/>
            <person name="Dore J."/>
            <person name="Kohler A."/>
            <person name="Nagy L.G."/>
            <person name="Floudas D."/>
            <person name="Copeland A."/>
            <person name="Barry K.W."/>
            <person name="Cichocki N."/>
            <person name="Veneault-Fourrey C."/>
            <person name="LaButti K."/>
            <person name="Lindquist E.A."/>
            <person name="Lipzen A."/>
            <person name="Lundell T."/>
            <person name="Morin E."/>
            <person name="Murat C."/>
            <person name="Sun H."/>
            <person name="Tunlid A."/>
            <person name="Henrissat B."/>
            <person name="Grigoriev I.V."/>
            <person name="Hibbett D.S."/>
            <person name="Martin F."/>
            <person name="Nordberg H.P."/>
            <person name="Cantor M.N."/>
            <person name="Hua S.X."/>
        </authorList>
    </citation>
    <scope>NUCLEOTIDE SEQUENCE [LARGE SCALE GENOMIC DNA]</scope>
    <source>
        <strain evidence="3">h7</strain>
    </source>
</reference>
<sequence>MNNKLEACRNTSISQIGRGIRKVVFVCGYIKDLVLEADKHIEFLEDPDALTDEFDGLDDEQVQELKCNWQRSHTALQELCRLLPNFQKKIDEGNPEELSEYYSKLQLGANNARSDDLNRIWECLAEWLNHSQPTPSPLLVKEKRDNRGLHHDTTGRLLCPAEFEWDDPEVRVKLRAGEEGYDWLSSNYARAFYANHKANPQRLEDGFLKSTVLVKVYKSIFTSPSSVADVADDLESDQENEPASKVAKLFQSRKKPTKRNVASKLHMNDKVTPRSIAYAAVLLHYNLQTAERWYEIYGGFDYCVLYNEIVDYFEDVPTPAAKKRAQDLMNWWTAKVFPEAAVRRQSNTSASRKAMREQRAARI</sequence>
<organism evidence="2 3">
    <name type="scientific">Hebeloma cylindrosporum</name>
    <dbReference type="NCBI Taxonomy" id="76867"/>
    <lineage>
        <taxon>Eukaryota</taxon>
        <taxon>Fungi</taxon>
        <taxon>Dikarya</taxon>
        <taxon>Basidiomycota</taxon>
        <taxon>Agaricomycotina</taxon>
        <taxon>Agaricomycetes</taxon>
        <taxon>Agaricomycetidae</taxon>
        <taxon>Agaricales</taxon>
        <taxon>Agaricineae</taxon>
        <taxon>Hymenogastraceae</taxon>
        <taxon>Hebeloma</taxon>
    </lineage>
</organism>
<feature type="region of interest" description="Disordered" evidence="1">
    <location>
        <begin position="344"/>
        <end position="363"/>
    </location>
</feature>
<evidence type="ECO:0000313" key="2">
    <source>
        <dbReference type="EMBL" id="KIM37371.1"/>
    </source>
</evidence>
<dbReference type="STRING" id="686832.A0A0C3C120"/>
<proteinExistence type="predicted"/>
<dbReference type="HOGENOM" id="CLU_035918_5_1_1"/>
<evidence type="ECO:0000313" key="3">
    <source>
        <dbReference type="Proteomes" id="UP000053424"/>
    </source>
</evidence>
<accession>A0A0C3C120</accession>